<keyword evidence="3" id="KW-0804">Transcription</keyword>
<dbReference type="PANTHER" id="PTHR42756">
    <property type="entry name" value="TRANSCRIPTIONAL REGULATOR, MARR"/>
    <property type="match status" value="1"/>
</dbReference>
<dbReference type="SUPFAM" id="SSF46785">
    <property type="entry name" value="Winged helix' DNA-binding domain"/>
    <property type="match status" value="1"/>
</dbReference>
<dbReference type="GO" id="GO:0046914">
    <property type="term" value="F:transition metal ion binding"/>
    <property type="evidence" value="ECO:0007669"/>
    <property type="project" value="InterPro"/>
</dbReference>
<dbReference type="Pfam" id="PF01047">
    <property type="entry name" value="MarR"/>
    <property type="match status" value="1"/>
</dbReference>
<dbReference type="EMBL" id="SLXV01000009">
    <property type="protein sequence ID" value="TCP69365.1"/>
    <property type="molecule type" value="Genomic_DNA"/>
</dbReference>
<evidence type="ECO:0000259" key="4">
    <source>
        <dbReference type="PROSITE" id="PS50995"/>
    </source>
</evidence>
<proteinExistence type="predicted"/>
<dbReference type="InterPro" id="IPR000835">
    <property type="entry name" value="HTH_MarR-typ"/>
</dbReference>
<organism evidence="5 6">
    <name type="scientific">Baia soyae</name>
    <dbReference type="NCBI Taxonomy" id="1544746"/>
    <lineage>
        <taxon>Bacteria</taxon>
        <taxon>Bacillati</taxon>
        <taxon>Bacillota</taxon>
        <taxon>Bacilli</taxon>
        <taxon>Bacillales</taxon>
        <taxon>Thermoactinomycetaceae</taxon>
        <taxon>Baia</taxon>
    </lineage>
</organism>
<dbReference type="GO" id="GO:0003677">
    <property type="term" value="F:DNA binding"/>
    <property type="evidence" value="ECO:0007669"/>
    <property type="project" value="UniProtKB-KW"/>
</dbReference>
<dbReference type="InterPro" id="IPR036388">
    <property type="entry name" value="WH-like_DNA-bd_sf"/>
</dbReference>
<dbReference type="InterPro" id="IPR022689">
    <property type="entry name" value="Iron_dep_repressor"/>
</dbReference>
<dbReference type="SMART" id="SM00347">
    <property type="entry name" value="HTH_MARR"/>
    <property type="match status" value="1"/>
</dbReference>
<dbReference type="Proteomes" id="UP000294746">
    <property type="component" value="Unassembled WGS sequence"/>
</dbReference>
<keyword evidence="2 5" id="KW-0238">DNA-binding</keyword>
<dbReference type="AlphaFoldDB" id="A0A4R2SA78"/>
<gene>
    <name evidence="5" type="ORF">EDD57_10923</name>
</gene>
<dbReference type="Gene3D" id="1.10.10.10">
    <property type="entry name" value="Winged helix-like DNA-binding domain superfamily/Winged helix DNA-binding domain"/>
    <property type="match status" value="1"/>
</dbReference>
<dbReference type="PROSITE" id="PS50995">
    <property type="entry name" value="HTH_MARR_2"/>
    <property type="match status" value="1"/>
</dbReference>
<dbReference type="PRINTS" id="PR00598">
    <property type="entry name" value="HTHMARR"/>
</dbReference>
<evidence type="ECO:0000313" key="5">
    <source>
        <dbReference type="EMBL" id="TCP69365.1"/>
    </source>
</evidence>
<dbReference type="PANTHER" id="PTHR42756:SF1">
    <property type="entry name" value="TRANSCRIPTIONAL REPRESSOR OF EMRAB OPERON"/>
    <property type="match status" value="1"/>
</dbReference>
<dbReference type="InterPro" id="IPR036390">
    <property type="entry name" value="WH_DNA-bd_sf"/>
</dbReference>
<dbReference type="GO" id="GO:0003700">
    <property type="term" value="F:DNA-binding transcription factor activity"/>
    <property type="evidence" value="ECO:0007669"/>
    <property type="project" value="InterPro"/>
</dbReference>
<comment type="caution">
    <text evidence="5">The sequence shown here is derived from an EMBL/GenBank/DDBJ whole genome shotgun (WGS) entry which is preliminary data.</text>
</comment>
<evidence type="ECO:0000256" key="1">
    <source>
        <dbReference type="ARBA" id="ARBA00023015"/>
    </source>
</evidence>
<keyword evidence="1" id="KW-0805">Transcription regulation</keyword>
<evidence type="ECO:0000256" key="2">
    <source>
        <dbReference type="ARBA" id="ARBA00023125"/>
    </source>
</evidence>
<protein>
    <submittedName>
        <fullName evidence="5">DNA-binding MarR family transcriptional regulator</fullName>
    </submittedName>
</protein>
<feature type="domain" description="HTH marR-type" evidence="4">
    <location>
        <begin position="1"/>
        <end position="139"/>
    </location>
</feature>
<accession>A0A4R2SA78</accession>
<name>A0A4R2SA78_9BACL</name>
<evidence type="ECO:0000256" key="3">
    <source>
        <dbReference type="ARBA" id="ARBA00023163"/>
    </source>
</evidence>
<sequence length="143" mass="16790">MSHTELQLDRILKSLSVFMDKIRSEMTHFKDLNLTTPQFHVLKYLLSKGPTKVKELAEKMDVKPSAITVMIDRLVQNNYVVRHHDSTDRRVIYISVTDDGKRVLQTIRKRHKATIQRYLVHLDKQELEAFADTFEKLSELPTQ</sequence>
<reference evidence="5 6" key="1">
    <citation type="submission" date="2019-03" db="EMBL/GenBank/DDBJ databases">
        <title>Genomic Encyclopedia of Type Strains, Phase IV (KMG-IV): sequencing the most valuable type-strain genomes for metagenomic binning, comparative biology and taxonomic classification.</title>
        <authorList>
            <person name="Goeker M."/>
        </authorList>
    </citation>
    <scope>NUCLEOTIDE SEQUENCE [LARGE SCALE GENOMIC DNA]</scope>
    <source>
        <strain evidence="5 6">DSM 46831</strain>
    </source>
</reference>
<dbReference type="RefSeq" id="WP_165873669.1">
    <property type="nucleotide sequence ID" value="NZ_SLXV01000009.1"/>
</dbReference>
<dbReference type="SMART" id="SM00529">
    <property type="entry name" value="HTH_DTXR"/>
    <property type="match status" value="1"/>
</dbReference>
<keyword evidence="6" id="KW-1185">Reference proteome</keyword>
<evidence type="ECO:0000313" key="6">
    <source>
        <dbReference type="Proteomes" id="UP000294746"/>
    </source>
</evidence>